<proteinExistence type="predicted"/>
<comment type="caution">
    <text evidence="2">Lacks conserved residue(s) required for the propagation of feature annotation.</text>
</comment>
<evidence type="ECO:0000256" key="1">
    <source>
        <dbReference type="ARBA" id="ARBA00023098"/>
    </source>
</evidence>
<feature type="active site" description="Nucleophile" evidence="2">
    <location>
        <position position="39"/>
    </location>
</feature>
<feature type="domain" description="PNPLA" evidence="3">
    <location>
        <begin position="6"/>
        <end position="207"/>
    </location>
</feature>
<evidence type="ECO:0000313" key="5">
    <source>
        <dbReference type="Proteomes" id="UP000324965"/>
    </source>
</evidence>
<organism evidence="4 5">
    <name type="scientific">Streptomyces apricus</name>
    <dbReference type="NCBI Taxonomy" id="1828112"/>
    <lineage>
        <taxon>Bacteria</taxon>
        <taxon>Bacillati</taxon>
        <taxon>Actinomycetota</taxon>
        <taxon>Actinomycetes</taxon>
        <taxon>Kitasatosporales</taxon>
        <taxon>Streptomycetaceae</taxon>
        <taxon>Streptomyces</taxon>
    </lineage>
</organism>
<dbReference type="OrthoDB" id="4080114at2"/>
<sequence length="335" mass="35220">MKLAVVFSGGGAPAAYFSVGVARALADARLVPDVLSGVSGGALTAYGLGTGMDAEDLAGMWESVDCSDLFAPRLDFWNLLDVRGLLSRPRTGLVEHLLGGVRWMWLLDTGRARRTFVRYFGAGQRPVEDGRTVVVSAVEQAGAGVVRFTNALPPEHRRGAEFRRTDIGVDHLLATTAVPLLFASGGVDGEQFVDAGLVANTPLKPALAYEPDAVVVVAAGGARRPAPAPCSLSEAIGLLAENVAHAALMADYEHAETVNKLVAEAPGATSKKQVDLLLIEPTGLPFTASGFLRFGPDAAREFIGHGREIAAKTLESWAPAALARTRKGTRKGTRT</sequence>
<gene>
    <name evidence="4" type="ORF">FGF04_20955</name>
</gene>
<dbReference type="PROSITE" id="PS51635">
    <property type="entry name" value="PNPLA"/>
    <property type="match status" value="1"/>
</dbReference>
<dbReference type="Proteomes" id="UP000324965">
    <property type="component" value="Unassembled WGS sequence"/>
</dbReference>
<dbReference type="Gene3D" id="3.40.1090.10">
    <property type="entry name" value="Cytosolic phospholipase A2 catalytic domain"/>
    <property type="match status" value="1"/>
</dbReference>
<dbReference type="SUPFAM" id="SSF52151">
    <property type="entry name" value="FabD/lysophospholipase-like"/>
    <property type="match status" value="1"/>
</dbReference>
<keyword evidence="2" id="KW-0378">Hydrolase</keyword>
<comment type="caution">
    <text evidence="4">The sequence shown here is derived from an EMBL/GenBank/DDBJ whole genome shotgun (WGS) entry which is preliminary data.</text>
</comment>
<keyword evidence="2" id="KW-0442">Lipid degradation</keyword>
<name>A0A5B0AN27_9ACTN</name>
<keyword evidence="5" id="KW-1185">Reference proteome</keyword>
<dbReference type="InterPro" id="IPR016035">
    <property type="entry name" value="Acyl_Trfase/lysoPLipase"/>
</dbReference>
<dbReference type="Pfam" id="PF01734">
    <property type="entry name" value="Patatin"/>
    <property type="match status" value="1"/>
</dbReference>
<protein>
    <submittedName>
        <fullName evidence="4">Patatin-like phospholipase family protein</fullName>
    </submittedName>
</protein>
<dbReference type="AlphaFoldDB" id="A0A5B0AN27"/>
<dbReference type="EMBL" id="VDFC01000046">
    <property type="protein sequence ID" value="KAA0931423.1"/>
    <property type="molecule type" value="Genomic_DNA"/>
</dbReference>
<dbReference type="InterPro" id="IPR002641">
    <property type="entry name" value="PNPLA_dom"/>
</dbReference>
<keyword evidence="1 2" id="KW-0443">Lipid metabolism</keyword>
<dbReference type="RefSeq" id="WP_149512853.1">
    <property type="nucleotide sequence ID" value="NZ_VDFC01000046.1"/>
</dbReference>
<feature type="active site" description="Proton acceptor" evidence="2">
    <location>
        <position position="194"/>
    </location>
</feature>
<accession>A0A5B0AN27</accession>
<reference evidence="4 5" key="1">
    <citation type="submission" date="2019-05" db="EMBL/GenBank/DDBJ databases">
        <authorList>
            <person name="Hariharan J."/>
            <person name="Choudoir M.J."/>
            <person name="Diebold P."/>
            <person name="Panke-Buisse K."/>
            <person name="Buckley D.H."/>
        </authorList>
    </citation>
    <scope>NUCLEOTIDE SEQUENCE [LARGE SCALE GENOMIC DNA]</scope>
    <source>
        <strain evidence="4 5">SUN51</strain>
    </source>
</reference>
<dbReference type="GO" id="GO:0016042">
    <property type="term" value="P:lipid catabolic process"/>
    <property type="evidence" value="ECO:0007669"/>
    <property type="project" value="UniProtKB-UniRule"/>
</dbReference>
<evidence type="ECO:0000256" key="2">
    <source>
        <dbReference type="PROSITE-ProRule" id="PRU01161"/>
    </source>
</evidence>
<dbReference type="GO" id="GO:0016787">
    <property type="term" value="F:hydrolase activity"/>
    <property type="evidence" value="ECO:0007669"/>
    <property type="project" value="UniProtKB-UniRule"/>
</dbReference>
<evidence type="ECO:0000313" key="4">
    <source>
        <dbReference type="EMBL" id="KAA0931423.1"/>
    </source>
</evidence>
<evidence type="ECO:0000259" key="3">
    <source>
        <dbReference type="PROSITE" id="PS51635"/>
    </source>
</evidence>
<feature type="short sequence motif" description="GXSXG" evidence="2">
    <location>
        <begin position="37"/>
        <end position="41"/>
    </location>
</feature>